<feature type="domain" description="Glycosyl transferase family 1" evidence="1">
    <location>
        <begin position="178"/>
        <end position="340"/>
    </location>
</feature>
<comment type="caution">
    <text evidence="3">The sequence shown here is derived from an EMBL/GenBank/DDBJ whole genome shotgun (WGS) entry which is preliminary data.</text>
</comment>
<evidence type="ECO:0000259" key="1">
    <source>
        <dbReference type="Pfam" id="PF00534"/>
    </source>
</evidence>
<dbReference type="SUPFAM" id="SSF53756">
    <property type="entry name" value="UDP-Glycosyltransferase/glycogen phosphorylase"/>
    <property type="match status" value="1"/>
</dbReference>
<evidence type="ECO:0000259" key="2">
    <source>
        <dbReference type="Pfam" id="PF13439"/>
    </source>
</evidence>
<dbReference type="PANTHER" id="PTHR12526:SF572">
    <property type="entry name" value="BLL5144 PROTEIN"/>
    <property type="match status" value="1"/>
</dbReference>
<evidence type="ECO:0000313" key="3">
    <source>
        <dbReference type="EMBL" id="NOU58253.1"/>
    </source>
</evidence>
<dbReference type="InterPro" id="IPR028098">
    <property type="entry name" value="Glyco_trans_4-like_N"/>
</dbReference>
<reference evidence="3 4" key="1">
    <citation type="submission" date="2018-12" db="EMBL/GenBank/DDBJ databases">
        <title>Marinifilum JC070 sp. nov., a marine bacterium isolated from Yongle Blue Hole in the South China Sea.</title>
        <authorList>
            <person name="Fu T."/>
        </authorList>
    </citation>
    <scope>NUCLEOTIDE SEQUENCE [LARGE SCALE GENOMIC DNA]</scope>
    <source>
        <strain evidence="3 4">JC070</strain>
    </source>
</reference>
<feature type="domain" description="Glycosyltransferase subfamily 4-like N-terminal" evidence="2">
    <location>
        <begin position="45"/>
        <end position="162"/>
    </location>
</feature>
<gene>
    <name evidence="3" type="ORF">ELS83_00390</name>
</gene>
<name>A0ABX1WQN9_9BACT</name>
<dbReference type="PANTHER" id="PTHR12526">
    <property type="entry name" value="GLYCOSYLTRANSFERASE"/>
    <property type="match status" value="1"/>
</dbReference>
<evidence type="ECO:0000313" key="4">
    <source>
        <dbReference type="Proteomes" id="UP000732105"/>
    </source>
</evidence>
<organism evidence="3 4">
    <name type="scientific">Marinifilum caeruleilacunae</name>
    <dbReference type="NCBI Taxonomy" id="2499076"/>
    <lineage>
        <taxon>Bacteria</taxon>
        <taxon>Pseudomonadati</taxon>
        <taxon>Bacteroidota</taxon>
        <taxon>Bacteroidia</taxon>
        <taxon>Marinilabiliales</taxon>
        <taxon>Marinifilaceae</taxon>
    </lineage>
</organism>
<dbReference type="Pfam" id="PF13439">
    <property type="entry name" value="Glyco_transf_4"/>
    <property type="match status" value="1"/>
</dbReference>
<dbReference type="EMBL" id="RZNH01000001">
    <property type="protein sequence ID" value="NOU58253.1"/>
    <property type="molecule type" value="Genomic_DNA"/>
</dbReference>
<dbReference type="InterPro" id="IPR001296">
    <property type="entry name" value="Glyco_trans_1"/>
</dbReference>
<protein>
    <submittedName>
        <fullName evidence="3">Glycosyltransferase</fullName>
    </submittedName>
</protein>
<accession>A0ABX1WQN9</accession>
<dbReference type="Pfam" id="PF00534">
    <property type="entry name" value="Glycos_transf_1"/>
    <property type="match status" value="1"/>
</dbReference>
<dbReference type="Gene3D" id="3.40.50.2000">
    <property type="entry name" value="Glycogen Phosphorylase B"/>
    <property type="match status" value="2"/>
</dbReference>
<sequence>MRITYVSTYPPTECGIATYTQYLSNSVANYGKEIRVLAQIGAKGNHVFETYAPHDKDIAAKLFFHVERHSPDIVHVEHEFGLFGDQRGVQIVEFLIRCQLADTPVVVTLHTVFEDLKYEEKNILQHILNFSTAIVVHESFQKEILLQTYECPKPIVVIPHGVREVERVKHAKNLLGLEGKQVLLLAGYMRSTKNFEKIIKLMPQLIERNKDLVLLMASRTRINEHSMYKEKLYREIDQMGLKEHVKILYGKFPQYTLDTILSAADVMALPYSKGAQSGVLAQAAAMLLPVVTSELMSFKNWINEVRGGFYASSDDEYVSHISHLLQDDDLRTEFQNNIRENNKKISWTNIASRHIKLYRNLLKSPVAGAQFYFRSESINSGKEILL</sequence>
<dbReference type="RefSeq" id="WP_171593520.1">
    <property type="nucleotide sequence ID" value="NZ_RZNH01000001.1"/>
</dbReference>
<proteinExistence type="predicted"/>
<dbReference type="Proteomes" id="UP000732105">
    <property type="component" value="Unassembled WGS sequence"/>
</dbReference>
<keyword evidence="4" id="KW-1185">Reference proteome</keyword>